<feature type="compositionally biased region" description="Basic and acidic residues" evidence="3">
    <location>
        <begin position="58"/>
        <end position="70"/>
    </location>
</feature>
<accession>A0A1Y2C022</accession>
<name>A0A1Y2C022_9FUNG</name>
<dbReference type="PANTHER" id="PTHR46297">
    <property type="entry name" value="ZINC FINGER CCCH-TYPE WITH G PATCH DOMAIN-CONTAINING PROTEIN"/>
    <property type="match status" value="1"/>
</dbReference>
<dbReference type="Proteomes" id="UP000193642">
    <property type="component" value="Unassembled WGS sequence"/>
</dbReference>
<feature type="region of interest" description="Disordered" evidence="3">
    <location>
        <begin position="198"/>
        <end position="228"/>
    </location>
</feature>
<evidence type="ECO:0000256" key="3">
    <source>
        <dbReference type="SAM" id="MobiDB-lite"/>
    </source>
</evidence>
<evidence type="ECO:0000256" key="2">
    <source>
        <dbReference type="ARBA" id="ARBA00023242"/>
    </source>
</evidence>
<comment type="caution">
    <text evidence="4">The sequence shown here is derived from an EMBL/GenBank/DDBJ whole genome shotgun (WGS) entry which is preliminary data.</text>
</comment>
<protein>
    <recommendedName>
        <fullName evidence="6">Tudor domain-containing protein</fullName>
    </recommendedName>
</protein>
<reference evidence="4 5" key="1">
    <citation type="submission" date="2016-07" db="EMBL/GenBank/DDBJ databases">
        <title>Pervasive Adenine N6-methylation of Active Genes in Fungi.</title>
        <authorList>
            <consortium name="DOE Joint Genome Institute"/>
            <person name="Mondo S.J."/>
            <person name="Dannebaum R.O."/>
            <person name="Kuo R.C."/>
            <person name="Labutti K."/>
            <person name="Haridas S."/>
            <person name="Kuo A."/>
            <person name="Salamov A."/>
            <person name="Ahrendt S.R."/>
            <person name="Lipzen A."/>
            <person name="Sullivan W."/>
            <person name="Andreopoulos W.B."/>
            <person name="Clum A."/>
            <person name="Lindquist E."/>
            <person name="Daum C."/>
            <person name="Ramamoorthy G.K."/>
            <person name="Gryganskyi A."/>
            <person name="Culley D."/>
            <person name="Magnuson J.K."/>
            <person name="James T.Y."/>
            <person name="O'Malley M.A."/>
            <person name="Stajich J.E."/>
            <person name="Spatafora J.W."/>
            <person name="Visel A."/>
            <person name="Grigoriev I.V."/>
        </authorList>
    </citation>
    <scope>NUCLEOTIDE SEQUENCE [LARGE SCALE GENOMIC DNA]</scope>
    <source>
        <strain evidence="4 5">JEL800</strain>
    </source>
</reference>
<keyword evidence="2" id="KW-0539">Nucleus</keyword>
<dbReference type="AlphaFoldDB" id="A0A1Y2C022"/>
<feature type="region of interest" description="Disordered" evidence="3">
    <location>
        <begin position="44"/>
        <end position="70"/>
    </location>
</feature>
<dbReference type="STRING" id="329046.A0A1Y2C022"/>
<dbReference type="OrthoDB" id="79171at2759"/>
<comment type="subcellular location">
    <subcellularLocation>
        <location evidence="1">Nucleus</location>
    </subcellularLocation>
</comment>
<dbReference type="Gene3D" id="2.30.30.140">
    <property type="match status" value="1"/>
</dbReference>
<proteinExistence type="predicted"/>
<organism evidence="4 5">
    <name type="scientific">Rhizoclosmatium globosum</name>
    <dbReference type="NCBI Taxonomy" id="329046"/>
    <lineage>
        <taxon>Eukaryota</taxon>
        <taxon>Fungi</taxon>
        <taxon>Fungi incertae sedis</taxon>
        <taxon>Chytridiomycota</taxon>
        <taxon>Chytridiomycota incertae sedis</taxon>
        <taxon>Chytridiomycetes</taxon>
        <taxon>Chytridiales</taxon>
        <taxon>Chytriomycetaceae</taxon>
        <taxon>Rhizoclosmatium</taxon>
    </lineage>
</organism>
<dbReference type="EMBL" id="MCGO01000036">
    <property type="protein sequence ID" value="ORY40227.1"/>
    <property type="molecule type" value="Genomic_DNA"/>
</dbReference>
<keyword evidence="5" id="KW-1185">Reference proteome</keyword>
<evidence type="ECO:0000313" key="5">
    <source>
        <dbReference type="Proteomes" id="UP000193642"/>
    </source>
</evidence>
<sequence>MSEDYSFQLAQVEEALSKDPSNADLQQMQRDLLELISLMGVAAAQSASNTQAPKPKRSHFEVEQDSKEKEEEVDVRWVKNQTVLAKYKDGKMYEAVVDSVPSAAQPTHYTVVFKGYTSKEKVLVENVRDFDPTQVAKPLAAVAGGTLNKRNPTPKAVAAAFSNGTDRASKRKKNNLEYHEHITQKEVEHSVKQSAWKQFASGSGSKKSALKTTAPLKKTSMFATPEDPTAKVGVVGGGRGLTSFQQRGKHVYDRVE</sequence>
<evidence type="ECO:0008006" key="6">
    <source>
        <dbReference type="Google" id="ProtNLM"/>
    </source>
</evidence>
<evidence type="ECO:0000313" key="4">
    <source>
        <dbReference type="EMBL" id="ORY40227.1"/>
    </source>
</evidence>
<evidence type="ECO:0000256" key="1">
    <source>
        <dbReference type="ARBA" id="ARBA00004123"/>
    </source>
</evidence>
<gene>
    <name evidence="4" type="ORF">BCR33DRAFT_852939</name>
</gene>
<dbReference type="SUPFAM" id="SSF63748">
    <property type="entry name" value="Tudor/PWWP/MBT"/>
    <property type="match status" value="1"/>
</dbReference>
<dbReference type="CDD" id="cd21182">
    <property type="entry name" value="Tudor_SMN_SPF30-like"/>
    <property type="match status" value="1"/>
</dbReference>
<dbReference type="GO" id="GO:0005634">
    <property type="term" value="C:nucleus"/>
    <property type="evidence" value="ECO:0007669"/>
    <property type="project" value="UniProtKB-SubCell"/>
</dbReference>